<dbReference type="InterPro" id="IPR012133">
    <property type="entry name" value="Alpha-hydoxy_acid_DH_FMN"/>
</dbReference>
<evidence type="ECO:0000313" key="7">
    <source>
        <dbReference type="EMBL" id="GAA1683905.1"/>
    </source>
</evidence>
<dbReference type="InterPro" id="IPR000262">
    <property type="entry name" value="FMN-dep_DH"/>
</dbReference>
<dbReference type="PIRSF" id="PIRSF000138">
    <property type="entry name" value="Al-hdrx_acd_dh"/>
    <property type="match status" value="1"/>
</dbReference>
<dbReference type="Gene3D" id="3.20.20.70">
    <property type="entry name" value="Aldolase class I"/>
    <property type="match status" value="1"/>
</dbReference>
<comment type="similarity">
    <text evidence="5">Belongs to the FMN-dependent alpha-hydroxy acid dehydrogenase family.</text>
</comment>
<protein>
    <submittedName>
        <fullName evidence="7">L-lactate dehydrogenase LldA</fullName>
    </submittedName>
</protein>
<keyword evidence="8" id="KW-1185">Reference proteome</keyword>
<dbReference type="CDD" id="cd02809">
    <property type="entry name" value="alpha_hydroxyacid_oxid_FMN"/>
    <property type="match status" value="1"/>
</dbReference>
<reference evidence="7 8" key="1">
    <citation type="journal article" date="2019" name="Int. J. Syst. Evol. Microbiol.">
        <title>The Global Catalogue of Microorganisms (GCM) 10K type strain sequencing project: providing services to taxonomists for standard genome sequencing and annotation.</title>
        <authorList>
            <consortium name="The Broad Institute Genomics Platform"/>
            <consortium name="The Broad Institute Genome Sequencing Center for Infectious Disease"/>
            <person name="Wu L."/>
            <person name="Ma J."/>
        </authorList>
    </citation>
    <scope>NUCLEOTIDE SEQUENCE [LARGE SCALE GENOMIC DNA]</scope>
    <source>
        <strain evidence="7 8">JCM 15575</strain>
    </source>
</reference>
<dbReference type="PROSITE" id="PS00557">
    <property type="entry name" value="FMN_HYDROXY_ACID_DH_1"/>
    <property type="match status" value="1"/>
</dbReference>
<dbReference type="SUPFAM" id="SSF51395">
    <property type="entry name" value="FMN-linked oxidoreductases"/>
    <property type="match status" value="1"/>
</dbReference>
<evidence type="ECO:0000256" key="2">
    <source>
        <dbReference type="ARBA" id="ARBA00022630"/>
    </source>
</evidence>
<dbReference type="InterPro" id="IPR008259">
    <property type="entry name" value="FMN_hydac_DH_AS"/>
</dbReference>
<accession>A0ABN2H913</accession>
<sequence>MSTTPRNIEDLYGRARRRLPAMVADFLDGGALDELTLRRNRDDLDATLLAQRVLADISTRSTATTLLGTGLSVPLIVSPMGLLTLLHPDADVAIARASAEAGSIFIHSPWSGCSLRDVVAVAPGRVWAQIAFWKAAHETEQHIEQARAAGVDTLVIAGDVGISSKRERDMRHGTAMPPRPPFRDVVDVALHPGWLWRFATGRPLTLGSYLIDGRAIRMSEIGDWLHGNENPAATWADVEAVRRSWPGKLVVKGIMSPADARRAVDAGVDGVFVSNHGGRQFDDQQSTISALPGVVDAVDGRAEIIVDGGVRRGSDIAKALALGAHGVSAGRPFAYGLAAAGGQGVRHAFEILTGEFSTAMGMVGASSPADLTRDVLAVESPSSDRSAVVR</sequence>
<evidence type="ECO:0000313" key="8">
    <source>
        <dbReference type="Proteomes" id="UP001500596"/>
    </source>
</evidence>
<dbReference type="InterPro" id="IPR013785">
    <property type="entry name" value="Aldolase_TIM"/>
</dbReference>
<evidence type="ECO:0000259" key="6">
    <source>
        <dbReference type="PROSITE" id="PS51349"/>
    </source>
</evidence>
<keyword evidence="4" id="KW-0560">Oxidoreductase</keyword>
<dbReference type="InterPro" id="IPR037396">
    <property type="entry name" value="FMN_HAD"/>
</dbReference>
<dbReference type="PROSITE" id="PS51349">
    <property type="entry name" value="FMN_HYDROXY_ACID_DH_2"/>
    <property type="match status" value="1"/>
</dbReference>
<dbReference type="Pfam" id="PF01070">
    <property type="entry name" value="FMN_dh"/>
    <property type="match status" value="1"/>
</dbReference>
<dbReference type="RefSeq" id="WP_344055657.1">
    <property type="nucleotide sequence ID" value="NZ_BAAAPK010000001.1"/>
</dbReference>
<keyword evidence="2" id="KW-0285">Flavoprotein</keyword>
<feature type="domain" description="FMN hydroxy acid dehydrogenase" evidence="6">
    <location>
        <begin position="1"/>
        <end position="381"/>
    </location>
</feature>
<evidence type="ECO:0000256" key="4">
    <source>
        <dbReference type="ARBA" id="ARBA00023002"/>
    </source>
</evidence>
<comment type="cofactor">
    <cofactor evidence="1">
        <name>FMN</name>
        <dbReference type="ChEBI" id="CHEBI:58210"/>
    </cofactor>
</comment>
<evidence type="ECO:0000256" key="3">
    <source>
        <dbReference type="ARBA" id="ARBA00022643"/>
    </source>
</evidence>
<dbReference type="PANTHER" id="PTHR10578">
    <property type="entry name" value="S -2-HYDROXY-ACID OXIDASE-RELATED"/>
    <property type="match status" value="1"/>
</dbReference>
<evidence type="ECO:0000256" key="5">
    <source>
        <dbReference type="ARBA" id="ARBA00024042"/>
    </source>
</evidence>
<comment type="caution">
    <text evidence="7">The sequence shown here is derived from an EMBL/GenBank/DDBJ whole genome shotgun (WGS) entry which is preliminary data.</text>
</comment>
<gene>
    <name evidence="7" type="primary">lldA</name>
    <name evidence="7" type="ORF">GCM10009807_29660</name>
</gene>
<organism evidence="7 8">
    <name type="scientific">Microbacterium lacus</name>
    <dbReference type="NCBI Taxonomy" id="415217"/>
    <lineage>
        <taxon>Bacteria</taxon>
        <taxon>Bacillati</taxon>
        <taxon>Actinomycetota</taxon>
        <taxon>Actinomycetes</taxon>
        <taxon>Micrococcales</taxon>
        <taxon>Microbacteriaceae</taxon>
        <taxon>Microbacterium</taxon>
    </lineage>
</organism>
<dbReference type="PANTHER" id="PTHR10578:SF107">
    <property type="entry name" value="2-HYDROXYACID OXIDASE 1"/>
    <property type="match status" value="1"/>
</dbReference>
<keyword evidence="3" id="KW-0288">FMN</keyword>
<name>A0ABN2H913_9MICO</name>
<evidence type="ECO:0000256" key="1">
    <source>
        <dbReference type="ARBA" id="ARBA00001917"/>
    </source>
</evidence>
<dbReference type="Proteomes" id="UP001500596">
    <property type="component" value="Unassembled WGS sequence"/>
</dbReference>
<proteinExistence type="inferred from homology"/>
<dbReference type="EMBL" id="BAAAPK010000001">
    <property type="protein sequence ID" value="GAA1683905.1"/>
    <property type="molecule type" value="Genomic_DNA"/>
</dbReference>